<keyword evidence="5" id="KW-1185">Reference proteome</keyword>
<evidence type="ECO:0008006" key="6">
    <source>
        <dbReference type="Google" id="ProtNLM"/>
    </source>
</evidence>
<dbReference type="Proteomes" id="UP000053789">
    <property type="component" value="Unassembled WGS sequence"/>
</dbReference>
<organism evidence="4 5">
    <name type="scientific">Cladophialophora bantiana (strain ATCC 10958 / CBS 173.52 / CDC B-1940 / NIH 8579)</name>
    <name type="common">Xylohypha bantiana</name>
    <dbReference type="NCBI Taxonomy" id="1442370"/>
    <lineage>
        <taxon>Eukaryota</taxon>
        <taxon>Fungi</taxon>
        <taxon>Dikarya</taxon>
        <taxon>Ascomycota</taxon>
        <taxon>Pezizomycotina</taxon>
        <taxon>Eurotiomycetes</taxon>
        <taxon>Chaetothyriomycetidae</taxon>
        <taxon>Chaetothyriales</taxon>
        <taxon>Herpotrichiellaceae</taxon>
        <taxon>Cladophialophora</taxon>
    </lineage>
</organism>
<dbReference type="PANTHER" id="PTHR42760">
    <property type="entry name" value="SHORT-CHAIN DEHYDROGENASES/REDUCTASES FAMILY MEMBER"/>
    <property type="match status" value="1"/>
</dbReference>
<evidence type="ECO:0000256" key="1">
    <source>
        <dbReference type="ARBA" id="ARBA00006484"/>
    </source>
</evidence>
<dbReference type="GeneID" id="27694047"/>
<name>A0A0D2I303_CLAB1</name>
<dbReference type="PRINTS" id="PR00080">
    <property type="entry name" value="SDRFAMILY"/>
</dbReference>
<accession>A0A0D2I303</accession>
<dbReference type="GO" id="GO:0006633">
    <property type="term" value="P:fatty acid biosynthetic process"/>
    <property type="evidence" value="ECO:0007669"/>
    <property type="project" value="TreeGrafter"/>
</dbReference>
<reference evidence="4" key="1">
    <citation type="submission" date="2015-01" db="EMBL/GenBank/DDBJ databases">
        <title>The Genome Sequence of Cladophialophora bantiana CBS 173.52.</title>
        <authorList>
            <consortium name="The Broad Institute Genomics Platform"/>
            <person name="Cuomo C."/>
            <person name="de Hoog S."/>
            <person name="Gorbushina A."/>
            <person name="Stielow B."/>
            <person name="Teixiera M."/>
            <person name="Abouelleil A."/>
            <person name="Chapman S.B."/>
            <person name="Priest M."/>
            <person name="Young S.K."/>
            <person name="Wortman J."/>
            <person name="Nusbaum C."/>
            <person name="Birren B."/>
        </authorList>
    </citation>
    <scope>NUCLEOTIDE SEQUENCE [LARGE SCALE GENOMIC DNA]</scope>
    <source>
        <strain evidence="4">CBS 173.52</strain>
    </source>
</reference>
<evidence type="ECO:0000256" key="2">
    <source>
        <dbReference type="ARBA" id="ARBA00023002"/>
    </source>
</evidence>
<dbReference type="OrthoDB" id="1393670at2759"/>
<dbReference type="Gene3D" id="3.40.50.720">
    <property type="entry name" value="NAD(P)-binding Rossmann-like Domain"/>
    <property type="match status" value="1"/>
</dbReference>
<evidence type="ECO:0000313" key="4">
    <source>
        <dbReference type="EMBL" id="KIW97535.1"/>
    </source>
</evidence>
<dbReference type="EMBL" id="KN846981">
    <property type="protein sequence ID" value="KIW97535.1"/>
    <property type="molecule type" value="Genomic_DNA"/>
</dbReference>
<dbReference type="PANTHER" id="PTHR42760:SF133">
    <property type="entry name" value="3-OXOACYL-[ACYL-CARRIER-PROTEIN] REDUCTASE"/>
    <property type="match status" value="1"/>
</dbReference>
<dbReference type="RefSeq" id="XP_016624204.1">
    <property type="nucleotide sequence ID" value="XM_016758876.1"/>
</dbReference>
<evidence type="ECO:0000256" key="3">
    <source>
        <dbReference type="RuleBase" id="RU000363"/>
    </source>
</evidence>
<dbReference type="GO" id="GO:0048038">
    <property type="term" value="F:quinone binding"/>
    <property type="evidence" value="ECO:0007669"/>
    <property type="project" value="TreeGrafter"/>
</dbReference>
<keyword evidence="2" id="KW-0560">Oxidoreductase</keyword>
<dbReference type="GO" id="GO:0016616">
    <property type="term" value="F:oxidoreductase activity, acting on the CH-OH group of donors, NAD or NADP as acceptor"/>
    <property type="evidence" value="ECO:0007669"/>
    <property type="project" value="TreeGrafter"/>
</dbReference>
<dbReference type="Pfam" id="PF00106">
    <property type="entry name" value="adh_short"/>
    <property type="match status" value="1"/>
</dbReference>
<dbReference type="VEuPathDB" id="FungiDB:Z519_01119"/>
<dbReference type="PRINTS" id="PR00081">
    <property type="entry name" value="GDHRDH"/>
</dbReference>
<comment type="similarity">
    <text evidence="1 3">Belongs to the short-chain dehydrogenases/reductases (SDR) family.</text>
</comment>
<dbReference type="HOGENOM" id="CLU_010194_1_3_1"/>
<dbReference type="InterPro" id="IPR002347">
    <property type="entry name" value="SDR_fam"/>
</dbReference>
<protein>
    <recommendedName>
        <fullName evidence="6">3-oxoacyl-[acyl-carrier protein] reductase</fullName>
    </recommendedName>
</protein>
<dbReference type="InterPro" id="IPR036291">
    <property type="entry name" value="NAD(P)-bd_dom_sf"/>
</dbReference>
<evidence type="ECO:0000313" key="5">
    <source>
        <dbReference type="Proteomes" id="UP000053789"/>
    </source>
</evidence>
<sequence>MAQRAQQIASHLNYPSGLLAGQVAITPLCQRVLDSQSSPERSIIPVFAPAAPPLLPHDPCGLPMLTTNAKITGSGQGIGAECARLFANEGAKVVVCDVDAAKGEAVAKSINDASPGNKRAISVPGDVTDPNYFPVLVSKAAEFGNGKIHIIVNNAGYTWDGVIHKITDKQWDTIINVHNTAPFRLVRQCAPYFRVKDGEKRVIINISSTSGTHGNAGQANYSLAKAGVTGLTKTIAKEWGPQFGVRANTIAFGHIDTRLTRAKEIGAFITTADGQRVALGIPGKQIADRKGDDPNAAYRDIPLGRPGTATEAASSILAVCSPLFSYVNGQTIEVTGGRNM</sequence>
<dbReference type="AlphaFoldDB" id="A0A0D2I303"/>
<proteinExistence type="inferred from homology"/>
<gene>
    <name evidence="4" type="ORF">Z519_01119</name>
</gene>
<dbReference type="SUPFAM" id="SSF51735">
    <property type="entry name" value="NAD(P)-binding Rossmann-fold domains"/>
    <property type="match status" value="1"/>
</dbReference>